<dbReference type="EMBL" id="CP159290">
    <property type="protein sequence ID" value="XCH29006.1"/>
    <property type="molecule type" value="Genomic_DNA"/>
</dbReference>
<gene>
    <name evidence="2" type="ORF">ABRQ22_15605</name>
</gene>
<proteinExistence type="predicted"/>
<dbReference type="AlphaFoldDB" id="A0AAU8FYM1"/>
<reference evidence="2" key="1">
    <citation type="submission" date="2024-06" db="EMBL/GenBank/DDBJ databases">
        <title>Complete genome sequence of the cellulolytic actinobacterium, Cellulosimicrobium ES-005.</title>
        <authorList>
            <person name="Matthews C.T."/>
            <person name="Underwood K.D."/>
            <person name="Ghanchi K.M."/>
            <person name="Fields S.D."/>
            <person name="Gardner S.G."/>
        </authorList>
    </citation>
    <scope>NUCLEOTIDE SEQUENCE</scope>
    <source>
        <strain evidence="2">ES-005</strain>
    </source>
</reference>
<dbReference type="Pfam" id="PF16571">
    <property type="entry name" value="FBP_C"/>
    <property type="match status" value="1"/>
</dbReference>
<name>A0AAU8FYM1_9MICO</name>
<evidence type="ECO:0000313" key="2">
    <source>
        <dbReference type="EMBL" id="XCH29006.1"/>
    </source>
</evidence>
<feature type="domain" description="Elongation factor G-binding protein C-terminal treble-clef zinc-finger" evidence="1">
    <location>
        <begin position="9"/>
        <end position="161"/>
    </location>
</feature>
<protein>
    <submittedName>
        <fullName evidence="2">FBP domain-containing protein</fullName>
    </submittedName>
</protein>
<sequence length="174" mass="19066">MRPLSRAEARAAIVNTDPSEGRVRLPAHFDALRWDDLDYLGWRDPRAPQRAFLVAEGLDGRALGAVLRQSPSHAETGGRAVMCALCRFTRRFNEVALFAAPRPSSDKRRRLSTVGILVCTDLDCGRNVLAAPVRGPLDPPAEEVVRARRAGLRTRTLAFLHGLTDGAGTTRTRS</sequence>
<evidence type="ECO:0000259" key="1">
    <source>
        <dbReference type="Pfam" id="PF16571"/>
    </source>
</evidence>
<dbReference type="RefSeq" id="WP_353707389.1">
    <property type="nucleotide sequence ID" value="NZ_CP159290.1"/>
</dbReference>
<dbReference type="InterPro" id="IPR032330">
    <property type="entry name" value="EF-G-binding_C"/>
</dbReference>
<accession>A0AAU8FYM1</accession>
<organism evidence="2">
    <name type="scientific">Cellulosimicrobium sp. ES-005</name>
    <dbReference type="NCBI Taxonomy" id="3163031"/>
    <lineage>
        <taxon>Bacteria</taxon>
        <taxon>Bacillati</taxon>
        <taxon>Actinomycetota</taxon>
        <taxon>Actinomycetes</taxon>
        <taxon>Micrococcales</taxon>
        <taxon>Promicromonosporaceae</taxon>
        <taxon>Cellulosimicrobium</taxon>
    </lineage>
</organism>